<dbReference type="Proteomes" id="UP000239735">
    <property type="component" value="Unassembled WGS sequence"/>
</dbReference>
<evidence type="ECO:0000259" key="1">
    <source>
        <dbReference type="PROSITE" id="PS50851"/>
    </source>
</evidence>
<dbReference type="InterPro" id="IPR039315">
    <property type="entry name" value="CheW"/>
</dbReference>
<dbReference type="GO" id="GO:0007165">
    <property type="term" value="P:signal transduction"/>
    <property type="evidence" value="ECO:0007669"/>
    <property type="project" value="InterPro"/>
</dbReference>
<dbReference type="Pfam" id="PF01584">
    <property type="entry name" value="CheW"/>
    <property type="match status" value="1"/>
</dbReference>
<feature type="domain" description="CheW-like" evidence="1">
    <location>
        <begin position="17"/>
        <end position="155"/>
    </location>
</feature>
<dbReference type="InterPro" id="IPR002545">
    <property type="entry name" value="CheW-lke_dom"/>
</dbReference>
<evidence type="ECO:0000313" key="2">
    <source>
        <dbReference type="EMBL" id="SPE19777.1"/>
    </source>
</evidence>
<reference evidence="3" key="1">
    <citation type="submission" date="2018-02" db="EMBL/GenBank/DDBJ databases">
        <authorList>
            <person name="Hausmann B."/>
        </authorList>
    </citation>
    <scope>NUCLEOTIDE SEQUENCE [LARGE SCALE GENOMIC DNA]</scope>
    <source>
        <strain evidence="3">Peat soil MAG SbA5</strain>
    </source>
</reference>
<dbReference type="Gene3D" id="2.30.30.40">
    <property type="entry name" value="SH3 Domains"/>
    <property type="match status" value="1"/>
</dbReference>
<dbReference type="PROSITE" id="PS50851">
    <property type="entry name" value="CHEW"/>
    <property type="match status" value="1"/>
</dbReference>
<dbReference type="GO" id="GO:0005829">
    <property type="term" value="C:cytosol"/>
    <property type="evidence" value="ECO:0007669"/>
    <property type="project" value="TreeGrafter"/>
</dbReference>
<gene>
    <name evidence="2" type="ORF">SBA5_250007</name>
</gene>
<sequence length="170" mass="18114">MNRAPTASRSQQKAQSLVEVCSVRVGKVLFGVPITHILEIVGAARPRPVPLAPAYVGGLVHYRGDVLTTVSLRQLLALPLKEGAQDILVLESKGGCFGLLVDSVGEVLTASAADYEPNPSILEERPRQLLAGAYKLKDGLLVMLDPERLEPMRLDATRHDSSPSGAGRAA</sequence>
<dbReference type="PANTHER" id="PTHR22617">
    <property type="entry name" value="CHEMOTAXIS SENSOR HISTIDINE KINASE-RELATED"/>
    <property type="match status" value="1"/>
</dbReference>
<dbReference type="EMBL" id="OKRB01000081">
    <property type="protein sequence ID" value="SPE19777.1"/>
    <property type="molecule type" value="Genomic_DNA"/>
</dbReference>
<dbReference type="OrthoDB" id="9790406at2"/>
<name>A0A2N9L907_9BACT</name>
<dbReference type="AlphaFoldDB" id="A0A2N9L907"/>
<dbReference type="Gene3D" id="2.40.50.180">
    <property type="entry name" value="CheA-289, Domain 4"/>
    <property type="match status" value="1"/>
</dbReference>
<accession>A0A2N9L907</accession>
<dbReference type="SUPFAM" id="SSF50341">
    <property type="entry name" value="CheW-like"/>
    <property type="match status" value="1"/>
</dbReference>
<dbReference type="GO" id="GO:0006935">
    <property type="term" value="P:chemotaxis"/>
    <property type="evidence" value="ECO:0007669"/>
    <property type="project" value="InterPro"/>
</dbReference>
<dbReference type="SMART" id="SM00260">
    <property type="entry name" value="CheW"/>
    <property type="match status" value="1"/>
</dbReference>
<organism evidence="2 3">
    <name type="scientific">Candidatus Sulfuritelmatomonas gaucii</name>
    <dbReference type="NCBI Taxonomy" id="2043161"/>
    <lineage>
        <taxon>Bacteria</taxon>
        <taxon>Pseudomonadati</taxon>
        <taxon>Acidobacteriota</taxon>
        <taxon>Terriglobia</taxon>
        <taxon>Terriglobales</taxon>
        <taxon>Acidobacteriaceae</taxon>
        <taxon>Candidatus Sulfuritelmatomonas</taxon>
    </lineage>
</organism>
<dbReference type="PANTHER" id="PTHR22617:SF23">
    <property type="entry name" value="CHEMOTAXIS PROTEIN CHEW"/>
    <property type="match status" value="1"/>
</dbReference>
<dbReference type="InterPro" id="IPR036061">
    <property type="entry name" value="CheW-like_dom_sf"/>
</dbReference>
<proteinExistence type="predicted"/>
<protein>
    <submittedName>
        <fullName evidence="2">CheW protein</fullName>
    </submittedName>
</protein>
<evidence type="ECO:0000313" key="3">
    <source>
        <dbReference type="Proteomes" id="UP000239735"/>
    </source>
</evidence>